<evidence type="ECO:0000256" key="2">
    <source>
        <dbReference type="ARBA" id="ARBA00005665"/>
    </source>
</evidence>
<accession>A0A1E4TRQ7</accession>
<evidence type="ECO:0000313" key="9">
    <source>
        <dbReference type="Proteomes" id="UP000094236"/>
    </source>
</evidence>
<dbReference type="Gene3D" id="3.90.640.10">
    <property type="entry name" value="Actin, Chain A, domain 4"/>
    <property type="match status" value="1"/>
</dbReference>
<gene>
    <name evidence="8" type="ORF">PACTADRAFT_51258</name>
</gene>
<dbReference type="GO" id="GO:0031491">
    <property type="term" value="F:nucleosome binding"/>
    <property type="evidence" value="ECO:0007669"/>
    <property type="project" value="EnsemblFungi"/>
</dbReference>
<dbReference type="PANTHER" id="PTHR11937">
    <property type="entry name" value="ACTIN"/>
    <property type="match status" value="1"/>
</dbReference>
<comment type="similarity">
    <text evidence="2">Belongs to the actin family. ARP6 subfamily.</text>
</comment>
<dbReference type="AlphaFoldDB" id="A0A1E4TRQ7"/>
<evidence type="ECO:0000256" key="7">
    <source>
        <dbReference type="ARBA" id="ARBA00073820"/>
    </source>
</evidence>
<dbReference type="GO" id="GO:0034399">
    <property type="term" value="C:nuclear periphery"/>
    <property type="evidence" value="ECO:0007669"/>
    <property type="project" value="EnsemblFungi"/>
</dbReference>
<keyword evidence="4" id="KW-0963">Cytoplasm</keyword>
<dbReference type="Gene3D" id="3.30.420.40">
    <property type="match status" value="2"/>
</dbReference>
<organism evidence="8 9">
    <name type="scientific">Pachysolen tannophilus NRRL Y-2460</name>
    <dbReference type="NCBI Taxonomy" id="669874"/>
    <lineage>
        <taxon>Eukaryota</taxon>
        <taxon>Fungi</taxon>
        <taxon>Dikarya</taxon>
        <taxon>Ascomycota</taxon>
        <taxon>Saccharomycotina</taxon>
        <taxon>Pichiomycetes</taxon>
        <taxon>Pachysolenaceae</taxon>
        <taxon>Pachysolen</taxon>
    </lineage>
</organism>
<comment type="subunit">
    <text evidence="6">Component of the SWR1 chromatin remodeling complex.</text>
</comment>
<dbReference type="Pfam" id="PF00022">
    <property type="entry name" value="Actin"/>
    <property type="match status" value="1"/>
</dbReference>
<dbReference type="EMBL" id="KV454016">
    <property type="protein sequence ID" value="ODV94422.1"/>
    <property type="molecule type" value="Genomic_DNA"/>
</dbReference>
<protein>
    <recommendedName>
        <fullName evidence="3">Actin-like protein ARP6</fullName>
    </recommendedName>
    <alternativeName>
        <fullName evidence="7">Actin-like protein arp6</fullName>
    </alternativeName>
</protein>
<dbReference type="CDD" id="cd10210">
    <property type="entry name" value="ASKHA_NBD_Arp6"/>
    <property type="match status" value="1"/>
</dbReference>
<evidence type="ECO:0000256" key="1">
    <source>
        <dbReference type="ARBA" id="ARBA00004496"/>
    </source>
</evidence>
<dbReference type="OrthoDB" id="6220758at2759"/>
<keyword evidence="9" id="KW-1185">Reference proteome</keyword>
<dbReference type="FunFam" id="3.90.640.10:FF:000014">
    <property type="entry name" value="Putative actin-related protein 6"/>
    <property type="match status" value="1"/>
</dbReference>
<dbReference type="SMART" id="SM00268">
    <property type="entry name" value="ACTIN"/>
    <property type="match status" value="1"/>
</dbReference>
<proteinExistence type="inferred from homology"/>
<evidence type="ECO:0000256" key="4">
    <source>
        <dbReference type="ARBA" id="ARBA00022490"/>
    </source>
</evidence>
<sequence length="428" mass="49334">MSSVSYGSKNLVIDNGSYEIKMGYMGEKLPITVPNCIVRSKDRKVYIGDQLNYLSDVSQVQIRRPFEKGQLTSWELEKHIWDYSLVEKLRVNNDLGNFNDTNLILTETPFSLPQLSKNCDQIVFEEYNFNSYYRTPVASLIPWNIKSNRLLLNDDGPIDKPYDDFQLIVDSGFNCTWVIPVIYGVVYWKGVKKLAIGGRLLSGYLRELISFRYYDVTDETLLVNNIKEKSCFVAQDYNQTISDMINLKNSKKNTDSNLMVEYVLPDFKTTTTGYILTKEMKKQKTASELENLLVLKLYDERISTPELLIHPEIAQLKKKGLTSTIIDSIQSSPELARPLLAANIILIGGNFKIPGFKERILKNLKENLPDFYNTRIGLDKEKCTTYGWESGCKLFENKDIGFNKVCITKEEYLEHGVNWCAKRFNFNY</sequence>
<dbReference type="InterPro" id="IPR043129">
    <property type="entry name" value="ATPase_NBD"/>
</dbReference>
<evidence type="ECO:0000256" key="3">
    <source>
        <dbReference type="ARBA" id="ARBA00018633"/>
    </source>
</evidence>
<dbReference type="GO" id="GO:0005737">
    <property type="term" value="C:cytoplasm"/>
    <property type="evidence" value="ECO:0007669"/>
    <property type="project" value="UniProtKB-SubCell"/>
</dbReference>
<reference evidence="9" key="1">
    <citation type="submission" date="2016-05" db="EMBL/GenBank/DDBJ databases">
        <title>Comparative genomics of biotechnologically important yeasts.</title>
        <authorList>
            <consortium name="DOE Joint Genome Institute"/>
            <person name="Riley R."/>
            <person name="Haridas S."/>
            <person name="Wolfe K.H."/>
            <person name="Lopes M.R."/>
            <person name="Hittinger C.T."/>
            <person name="Goker M."/>
            <person name="Salamov A."/>
            <person name="Wisecaver J."/>
            <person name="Long T.M."/>
            <person name="Aerts A.L."/>
            <person name="Barry K."/>
            <person name="Choi C."/>
            <person name="Clum A."/>
            <person name="Coughlan A.Y."/>
            <person name="Deshpande S."/>
            <person name="Douglass A.P."/>
            <person name="Hanson S.J."/>
            <person name="Klenk H.-P."/>
            <person name="Labutti K."/>
            <person name="Lapidus A."/>
            <person name="Lindquist E."/>
            <person name="Lipzen A."/>
            <person name="Meier-Kolthoff J.P."/>
            <person name="Ohm R.A."/>
            <person name="Otillar R.P."/>
            <person name="Pangilinan J."/>
            <person name="Peng Y."/>
            <person name="Rokas A."/>
            <person name="Rosa C.A."/>
            <person name="Scheuner C."/>
            <person name="Sibirny A.A."/>
            <person name="Slot J.C."/>
            <person name="Stielow J.B."/>
            <person name="Sun H."/>
            <person name="Kurtzman C.P."/>
            <person name="Blackwell M."/>
            <person name="Grigoriev I.V."/>
            <person name="Jeffries T.W."/>
        </authorList>
    </citation>
    <scope>NUCLEOTIDE SEQUENCE [LARGE SCALE GENOMIC DNA]</scope>
    <source>
        <strain evidence="9">NRRL Y-2460</strain>
    </source>
</reference>
<dbReference type="GO" id="GO:0000812">
    <property type="term" value="C:Swr1 complex"/>
    <property type="evidence" value="ECO:0007669"/>
    <property type="project" value="EnsemblFungi"/>
</dbReference>
<name>A0A1E4TRQ7_PACTA</name>
<comment type="function">
    <text evidence="5">Component of the SWR1 complex which mediates the ATP-dependent exchange of histone H2A for the H2A variant HZT1 leading to transcriptional regulation of selected genes by chromatin remodeling. Involved in chromosome stability.</text>
</comment>
<evidence type="ECO:0000256" key="6">
    <source>
        <dbReference type="ARBA" id="ARBA00063309"/>
    </source>
</evidence>
<dbReference type="InterPro" id="IPR004000">
    <property type="entry name" value="Actin"/>
</dbReference>
<evidence type="ECO:0000256" key="5">
    <source>
        <dbReference type="ARBA" id="ARBA00025222"/>
    </source>
</evidence>
<evidence type="ECO:0000313" key="8">
    <source>
        <dbReference type="EMBL" id="ODV94422.1"/>
    </source>
</evidence>
<comment type="subcellular location">
    <subcellularLocation>
        <location evidence="1">Cytoplasm</location>
    </subcellularLocation>
</comment>
<dbReference type="GO" id="GO:0006338">
    <property type="term" value="P:chromatin remodeling"/>
    <property type="evidence" value="ECO:0007669"/>
    <property type="project" value="EnsemblFungi"/>
</dbReference>
<dbReference type="SUPFAM" id="SSF53067">
    <property type="entry name" value="Actin-like ATPase domain"/>
    <property type="match status" value="2"/>
</dbReference>
<dbReference type="STRING" id="669874.A0A1E4TRQ7"/>
<dbReference type="Proteomes" id="UP000094236">
    <property type="component" value="Unassembled WGS sequence"/>
</dbReference>